<evidence type="ECO:0000313" key="3">
    <source>
        <dbReference type="Proteomes" id="UP000242791"/>
    </source>
</evidence>
<proteinExistence type="predicted"/>
<dbReference type="AlphaFoldDB" id="A0A1J9PZQ8"/>
<dbReference type="EMBL" id="LGTZ01003649">
    <property type="protein sequence ID" value="OJD09487.1"/>
    <property type="molecule type" value="Genomic_DNA"/>
</dbReference>
<evidence type="ECO:0000313" key="2">
    <source>
        <dbReference type="EMBL" id="OJD09487.1"/>
    </source>
</evidence>
<feature type="compositionally biased region" description="Polar residues" evidence="1">
    <location>
        <begin position="225"/>
        <end position="237"/>
    </location>
</feature>
<gene>
    <name evidence="2" type="ORF">ACJ73_10275</name>
</gene>
<feature type="compositionally biased region" description="Low complexity" evidence="1">
    <location>
        <begin position="179"/>
        <end position="188"/>
    </location>
</feature>
<comment type="caution">
    <text evidence="2">The sequence shown here is derived from an EMBL/GenBank/DDBJ whole genome shotgun (WGS) entry which is preliminary data.</text>
</comment>
<reference evidence="2 3" key="1">
    <citation type="submission" date="2015-08" db="EMBL/GenBank/DDBJ databases">
        <title>Emmonsia species relationships and genome sequence.</title>
        <authorList>
            <person name="Cuomo C.A."/>
            <person name="Schwartz I.S."/>
            <person name="Kenyon C."/>
            <person name="De Hoog G.S."/>
            <person name="Govender N.P."/>
            <person name="Botha A."/>
            <person name="Moreno L."/>
            <person name="De Vries M."/>
            <person name="Munoz J.F."/>
            <person name="Stielow J.B."/>
        </authorList>
    </citation>
    <scope>NUCLEOTIDE SEQUENCE [LARGE SCALE GENOMIC DNA]</scope>
    <source>
        <strain evidence="2 3">EI222</strain>
    </source>
</reference>
<protein>
    <submittedName>
        <fullName evidence="2">Uncharacterized protein</fullName>
    </submittedName>
</protein>
<evidence type="ECO:0000256" key="1">
    <source>
        <dbReference type="SAM" id="MobiDB-lite"/>
    </source>
</evidence>
<dbReference type="VEuPathDB" id="FungiDB:ACJ73_10275"/>
<dbReference type="Proteomes" id="UP000242791">
    <property type="component" value="Unassembled WGS sequence"/>
</dbReference>
<feature type="region of interest" description="Disordered" evidence="1">
    <location>
        <begin position="148"/>
        <end position="237"/>
    </location>
</feature>
<accession>A0A1J9PZQ8</accession>
<organism evidence="2 3">
    <name type="scientific">Blastomyces percursus</name>
    <dbReference type="NCBI Taxonomy" id="1658174"/>
    <lineage>
        <taxon>Eukaryota</taxon>
        <taxon>Fungi</taxon>
        <taxon>Dikarya</taxon>
        <taxon>Ascomycota</taxon>
        <taxon>Pezizomycotina</taxon>
        <taxon>Eurotiomycetes</taxon>
        <taxon>Eurotiomycetidae</taxon>
        <taxon>Onygenales</taxon>
        <taxon>Ajellomycetaceae</taxon>
        <taxon>Blastomyces</taxon>
    </lineage>
</organism>
<sequence length="237" mass="25995">MQRLTSLAEALPTETANLSQDIIAVAFELQAYFGTDSQFLRLFHQQTKTVVAYITAHYALPSTPKNIFHQDGYPADWLIDLPAINTATKEFNKATLGALAQATHFQRWEPTFLAQIDPASTPRKPLGFHCLKTLSPIPLAIVPTRRVSNASDASGEHPTPDAPKAARFGSFDNRPPPSSSTQLQTPLTAYLSLHPHNITSPRPNPRLSNRAQCLPPTLPQRPMTPDSQPASNSNSNK</sequence>
<name>A0A1J9PZQ8_9EURO</name>
<feature type="compositionally biased region" description="Polar residues" evidence="1">
    <location>
        <begin position="197"/>
        <end position="211"/>
    </location>
</feature>
<keyword evidence="3" id="KW-1185">Reference proteome</keyword>